<dbReference type="OMA" id="TWINGLL"/>
<evidence type="ECO:0000313" key="1">
    <source>
        <dbReference type="EnsemblPlants" id="QL03p026673:mrna:CDS:1"/>
    </source>
</evidence>
<protein>
    <submittedName>
        <fullName evidence="1">Uncharacterized protein</fullName>
    </submittedName>
</protein>
<evidence type="ECO:0000313" key="2">
    <source>
        <dbReference type="Proteomes" id="UP000594261"/>
    </source>
</evidence>
<dbReference type="PANTHER" id="PTHR11439">
    <property type="entry name" value="GAG-POL-RELATED RETROTRANSPOSON"/>
    <property type="match status" value="1"/>
</dbReference>
<dbReference type="CDD" id="cd09272">
    <property type="entry name" value="RNase_HI_RT_Ty1"/>
    <property type="match status" value="1"/>
</dbReference>
<sequence length="250" mass="28118">MTYAVHRLSQFLAQPRVSHMKVATRILQYIKGTPGQGVFFPIESDLQLKAYCDADWAGCLDTRQSLIGYYVFLGDALISWRSKKQTMVSRASAEAEYRSMATTTCEVTWLLFLLRDLHINHEKLALMYCDNQAALHIAANLEFHERLTHIEANSHLVRNRVLDGTIKTFYVSTRNQLADVFTKVLGVDNFLRLIKKLGMINMFASNIEYPEYGSQNQVARALLLRGGGGGGGVEVDNAIDTTCARHHSCN</sequence>
<dbReference type="SUPFAM" id="SSF56672">
    <property type="entry name" value="DNA/RNA polymerases"/>
    <property type="match status" value="1"/>
</dbReference>
<organism evidence="1 2">
    <name type="scientific">Quercus lobata</name>
    <name type="common">Valley oak</name>
    <dbReference type="NCBI Taxonomy" id="97700"/>
    <lineage>
        <taxon>Eukaryota</taxon>
        <taxon>Viridiplantae</taxon>
        <taxon>Streptophyta</taxon>
        <taxon>Embryophyta</taxon>
        <taxon>Tracheophyta</taxon>
        <taxon>Spermatophyta</taxon>
        <taxon>Magnoliopsida</taxon>
        <taxon>eudicotyledons</taxon>
        <taxon>Gunneridae</taxon>
        <taxon>Pentapetalae</taxon>
        <taxon>rosids</taxon>
        <taxon>fabids</taxon>
        <taxon>Fagales</taxon>
        <taxon>Fagaceae</taxon>
        <taxon>Quercus</taxon>
    </lineage>
</organism>
<dbReference type="Proteomes" id="UP000594261">
    <property type="component" value="Chromosome 3"/>
</dbReference>
<dbReference type="EnsemblPlants" id="QL03p026673:mrna">
    <property type="protein sequence ID" value="QL03p026673:mrna:CDS:1"/>
    <property type="gene ID" value="QL03p026673"/>
</dbReference>
<dbReference type="InterPro" id="IPR043502">
    <property type="entry name" value="DNA/RNA_pol_sf"/>
</dbReference>
<proteinExistence type="predicted"/>
<dbReference type="AlphaFoldDB" id="A0A7N2L7X7"/>
<dbReference type="InParanoid" id="A0A7N2L7X7"/>
<accession>A0A7N2L7X7</accession>
<dbReference type="EMBL" id="LRBV02000003">
    <property type="status" value="NOT_ANNOTATED_CDS"/>
    <property type="molecule type" value="Genomic_DNA"/>
</dbReference>
<dbReference type="PANTHER" id="PTHR11439:SF498">
    <property type="entry name" value="DNAK FAMILY PROTEIN"/>
    <property type="match status" value="1"/>
</dbReference>
<name>A0A7N2L7X7_QUELO</name>
<reference evidence="1" key="2">
    <citation type="submission" date="2021-01" db="UniProtKB">
        <authorList>
            <consortium name="EnsemblPlants"/>
        </authorList>
    </citation>
    <scope>IDENTIFICATION</scope>
</reference>
<dbReference type="Gramene" id="QL03p026673:mrna">
    <property type="protein sequence ID" value="QL03p026673:mrna:CDS:1"/>
    <property type="gene ID" value="QL03p026673"/>
</dbReference>
<reference evidence="1 2" key="1">
    <citation type="journal article" date="2016" name="G3 (Bethesda)">
        <title>First Draft Assembly and Annotation of the Genome of a California Endemic Oak Quercus lobata Nee (Fagaceae).</title>
        <authorList>
            <person name="Sork V.L."/>
            <person name="Fitz-Gibbon S.T."/>
            <person name="Puiu D."/>
            <person name="Crepeau M."/>
            <person name="Gugger P.F."/>
            <person name="Sherman R."/>
            <person name="Stevens K."/>
            <person name="Langley C.H."/>
            <person name="Pellegrini M."/>
            <person name="Salzberg S.L."/>
        </authorList>
    </citation>
    <scope>NUCLEOTIDE SEQUENCE [LARGE SCALE GENOMIC DNA]</scope>
    <source>
        <strain evidence="1 2">cv. SW786</strain>
    </source>
</reference>
<keyword evidence="2" id="KW-1185">Reference proteome</keyword>